<dbReference type="RefSeq" id="WP_270037300.1">
    <property type="nucleotide sequence ID" value="NZ_JAPDOD010000001.1"/>
</dbReference>
<dbReference type="Proteomes" id="UP001149140">
    <property type="component" value="Unassembled WGS sequence"/>
</dbReference>
<keyword evidence="2" id="KW-1185">Reference proteome</keyword>
<dbReference type="EMBL" id="JAPDOD010000001">
    <property type="protein sequence ID" value="MDA0158706.1"/>
    <property type="molecule type" value="Genomic_DNA"/>
</dbReference>
<protein>
    <submittedName>
        <fullName evidence="1">Uncharacterized protein</fullName>
    </submittedName>
</protein>
<accession>A0A9X3MLE2</accession>
<reference evidence="1" key="1">
    <citation type="submission" date="2022-10" db="EMBL/GenBank/DDBJ databases">
        <title>The WGS of Solirubrobacter ginsenosidimutans DSM 21036.</title>
        <authorList>
            <person name="Jiang Z."/>
        </authorList>
    </citation>
    <scope>NUCLEOTIDE SEQUENCE</scope>
    <source>
        <strain evidence="1">DSM 21036</strain>
    </source>
</reference>
<comment type="caution">
    <text evidence="1">The sequence shown here is derived from an EMBL/GenBank/DDBJ whole genome shotgun (WGS) entry which is preliminary data.</text>
</comment>
<evidence type="ECO:0000313" key="1">
    <source>
        <dbReference type="EMBL" id="MDA0158706.1"/>
    </source>
</evidence>
<proteinExistence type="predicted"/>
<evidence type="ECO:0000313" key="2">
    <source>
        <dbReference type="Proteomes" id="UP001149140"/>
    </source>
</evidence>
<dbReference type="AlphaFoldDB" id="A0A9X3MLE2"/>
<organism evidence="1 2">
    <name type="scientific">Solirubrobacter ginsenosidimutans</name>
    <dbReference type="NCBI Taxonomy" id="490573"/>
    <lineage>
        <taxon>Bacteria</taxon>
        <taxon>Bacillati</taxon>
        <taxon>Actinomycetota</taxon>
        <taxon>Thermoleophilia</taxon>
        <taxon>Solirubrobacterales</taxon>
        <taxon>Solirubrobacteraceae</taxon>
        <taxon>Solirubrobacter</taxon>
    </lineage>
</organism>
<gene>
    <name evidence="1" type="ORF">OM076_00400</name>
</gene>
<name>A0A9X3MLE2_9ACTN</name>
<sequence length="56" mass="6133">MNAPTHIRRFVVPTVRELGLSHGTRDVPPEQRVARPTQRSLVAASLLFCPGRAGRG</sequence>